<proteinExistence type="predicted"/>
<accession>A0A7D9K8I4</accession>
<evidence type="ECO:0000313" key="2">
    <source>
        <dbReference type="Proteomes" id="UP001152795"/>
    </source>
</evidence>
<comment type="caution">
    <text evidence="1">The sequence shown here is derived from an EMBL/GenBank/DDBJ whole genome shotgun (WGS) entry which is preliminary data.</text>
</comment>
<protein>
    <submittedName>
        <fullName evidence="1">Ral GTPase-activating subunit alpha-1-like</fullName>
    </submittedName>
</protein>
<keyword evidence="2" id="KW-1185">Reference proteome</keyword>
<feature type="non-terminal residue" evidence="1">
    <location>
        <position position="1"/>
    </location>
</feature>
<evidence type="ECO:0000313" key="1">
    <source>
        <dbReference type="EMBL" id="CAB4042351.1"/>
    </source>
</evidence>
<organism evidence="1 2">
    <name type="scientific">Paramuricea clavata</name>
    <name type="common">Red gorgonian</name>
    <name type="synonym">Violescent sea-whip</name>
    <dbReference type="NCBI Taxonomy" id="317549"/>
    <lineage>
        <taxon>Eukaryota</taxon>
        <taxon>Metazoa</taxon>
        <taxon>Cnidaria</taxon>
        <taxon>Anthozoa</taxon>
        <taxon>Octocorallia</taxon>
        <taxon>Malacalcyonacea</taxon>
        <taxon>Plexauridae</taxon>
        <taxon>Paramuricea</taxon>
    </lineage>
</organism>
<dbReference type="Proteomes" id="UP001152795">
    <property type="component" value="Unassembled WGS sequence"/>
</dbReference>
<gene>
    <name evidence="1" type="ORF">PACLA_8A033855</name>
</gene>
<reference evidence="1" key="1">
    <citation type="submission" date="2020-04" db="EMBL/GenBank/DDBJ databases">
        <authorList>
            <person name="Alioto T."/>
            <person name="Alioto T."/>
            <person name="Gomez Garrido J."/>
        </authorList>
    </citation>
    <scope>NUCLEOTIDE SEQUENCE</scope>
    <source>
        <strain evidence="1">A484AB</strain>
    </source>
</reference>
<sequence length="117" mass="13181">MKIYQIGSPTLNDQPTVISCREIKDKISDALYKAAVTDPDCHARCTALCAIGIFIVEELTYNKGHGRIHVYTSLLLTSIMFRNWSVSSVAIGLIQNLSEYHEQLSNYDHELPLKVLQ</sequence>
<dbReference type="AlphaFoldDB" id="A0A7D9K8I4"/>
<dbReference type="EMBL" id="CACRXK020029950">
    <property type="protein sequence ID" value="CAB4042351.1"/>
    <property type="molecule type" value="Genomic_DNA"/>
</dbReference>
<name>A0A7D9K8I4_PARCT</name>